<dbReference type="Pfam" id="PF18705">
    <property type="entry name" value="DUF5643"/>
    <property type="match status" value="1"/>
</dbReference>
<feature type="signal peptide" evidence="1">
    <location>
        <begin position="1"/>
        <end position="32"/>
    </location>
</feature>
<dbReference type="InterPro" id="IPR025436">
    <property type="entry name" value="DUF4179"/>
</dbReference>
<evidence type="ECO:0000313" key="4">
    <source>
        <dbReference type="EMBL" id="GGG01462.1"/>
    </source>
</evidence>
<gene>
    <name evidence="4" type="ORF">GCM10010912_52920</name>
</gene>
<comment type="caution">
    <text evidence="4">The sequence shown here is derived from an EMBL/GenBank/DDBJ whole genome shotgun (WGS) entry which is preliminary data.</text>
</comment>
<keyword evidence="1" id="KW-0732">Signal</keyword>
<protein>
    <recommendedName>
        <fullName evidence="6">DUF4179 domain-containing protein</fullName>
    </recommendedName>
</protein>
<organism evidence="4 5">
    <name type="scientific">Paenibacillus albidus</name>
    <dbReference type="NCBI Taxonomy" id="2041023"/>
    <lineage>
        <taxon>Bacteria</taxon>
        <taxon>Bacillati</taxon>
        <taxon>Bacillota</taxon>
        <taxon>Bacilli</taxon>
        <taxon>Bacillales</taxon>
        <taxon>Paenibacillaceae</taxon>
        <taxon>Paenibacillus</taxon>
    </lineage>
</organism>
<dbReference type="EMBL" id="BMKR01000032">
    <property type="protein sequence ID" value="GGG01462.1"/>
    <property type="molecule type" value="Genomic_DNA"/>
</dbReference>
<evidence type="ECO:0000259" key="3">
    <source>
        <dbReference type="Pfam" id="PF18705"/>
    </source>
</evidence>
<dbReference type="Proteomes" id="UP000637643">
    <property type="component" value="Unassembled WGS sequence"/>
</dbReference>
<feature type="domain" description="DUF5643" evidence="3">
    <location>
        <begin position="191"/>
        <end position="305"/>
    </location>
</feature>
<sequence>MYRISFNTMKKMIAVTAVTATLGMAVAGGGFAAPVSAAAVTDNKDVKAGSVFAISDNTTLKAVFQKGLASAPNQAVTNDGVTLTLTDLIYDGNELVAGIRQEGGSVDKNGSFLDNSKNVDVSANGKKMFYDTSVSTVPEDNNAALIQLTKGIIKQQIPDEFKMTLKAYANGVKEPFIFNVQVNKIKSLLSLKPGTSKKNGKFSYTVTSFQMTPLTMSLQVSFKGEVPAAAKSKAKPVRMLYDLVDEKGNVFSPWSKVFEKVKTSGTEEQNYSSFSTVPKSITVKPFTYSTDANGKIFQDSQGKWAKTYYKDLEMKIAVK</sequence>
<accession>A0A917CZW5</accession>
<name>A0A917CZW5_9BACL</name>
<dbReference type="Pfam" id="PF13786">
    <property type="entry name" value="DUF4179"/>
    <property type="match status" value="1"/>
</dbReference>
<evidence type="ECO:0000259" key="2">
    <source>
        <dbReference type="Pfam" id="PF13786"/>
    </source>
</evidence>
<dbReference type="Gene3D" id="2.60.40.1630">
    <property type="entry name" value="bacillus anthracis domain"/>
    <property type="match status" value="1"/>
</dbReference>
<reference evidence="4" key="1">
    <citation type="journal article" date="2014" name="Int. J. Syst. Evol. Microbiol.">
        <title>Complete genome sequence of Corynebacterium casei LMG S-19264T (=DSM 44701T), isolated from a smear-ripened cheese.</title>
        <authorList>
            <consortium name="US DOE Joint Genome Institute (JGI-PGF)"/>
            <person name="Walter F."/>
            <person name="Albersmeier A."/>
            <person name="Kalinowski J."/>
            <person name="Ruckert C."/>
        </authorList>
    </citation>
    <scope>NUCLEOTIDE SEQUENCE</scope>
    <source>
        <strain evidence="4">CGMCC 1.16134</strain>
    </source>
</reference>
<evidence type="ECO:0008006" key="6">
    <source>
        <dbReference type="Google" id="ProtNLM"/>
    </source>
</evidence>
<dbReference type="AlphaFoldDB" id="A0A917CZW5"/>
<proteinExistence type="predicted"/>
<evidence type="ECO:0000256" key="1">
    <source>
        <dbReference type="SAM" id="SignalP"/>
    </source>
</evidence>
<feature type="domain" description="DUF4179" evidence="2">
    <location>
        <begin position="10"/>
        <end position="99"/>
    </location>
</feature>
<evidence type="ECO:0000313" key="5">
    <source>
        <dbReference type="Proteomes" id="UP000637643"/>
    </source>
</evidence>
<feature type="chain" id="PRO_5038092513" description="DUF4179 domain-containing protein" evidence="1">
    <location>
        <begin position="33"/>
        <end position="319"/>
    </location>
</feature>
<dbReference type="InterPro" id="IPR040680">
    <property type="entry name" value="DUF5643"/>
</dbReference>
<reference evidence="4" key="2">
    <citation type="submission" date="2020-09" db="EMBL/GenBank/DDBJ databases">
        <authorList>
            <person name="Sun Q."/>
            <person name="Zhou Y."/>
        </authorList>
    </citation>
    <scope>NUCLEOTIDE SEQUENCE</scope>
    <source>
        <strain evidence="4">CGMCC 1.16134</strain>
    </source>
</reference>
<keyword evidence="5" id="KW-1185">Reference proteome</keyword>